<dbReference type="Gene3D" id="1.10.357.10">
    <property type="entry name" value="Tetracycline Repressor, domain 2"/>
    <property type="match status" value="1"/>
</dbReference>
<keyword evidence="3" id="KW-0804">Transcription</keyword>
<reference evidence="6 7" key="1">
    <citation type="submission" date="2020-07" db="EMBL/GenBank/DDBJ databases">
        <authorList>
            <person name="Li M."/>
        </authorList>
    </citation>
    <scope>NUCLEOTIDE SEQUENCE [LARGE SCALE GENOMIC DNA]</scope>
    <source>
        <strain evidence="6 7">DSM 23284</strain>
    </source>
</reference>
<evidence type="ECO:0000313" key="6">
    <source>
        <dbReference type="EMBL" id="MBA4612951.1"/>
    </source>
</evidence>
<evidence type="ECO:0000256" key="1">
    <source>
        <dbReference type="ARBA" id="ARBA00023015"/>
    </source>
</evidence>
<dbReference type="PANTHER" id="PTHR30055:SF234">
    <property type="entry name" value="HTH-TYPE TRANSCRIPTIONAL REGULATOR BETI"/>
    <property type="match status" value="1"/>
</dbReference>
<dbReference type="EMBL" id="JACEON010000014">
    <property type="protein sequence ID" value="MBA4612951.1"/>
    <property type="molecule type" value="Genomic_DNA"/>
</dbReference>
<reference evidence="6 7" key="2">
    <citation type="submission" date="2020-08" db="EMBL/GenBank/DDBJ databases">
        <title>Stappia taiwanensis sp. nov., isolated from a coastal thermal spring.</title>
        <authorList>
            <person name="Kampfer P."/>
        </authorList>
    </citation>
    <scope>NUCLEOTIDE SEQUENCE [LARGE SCALE GENOMIC DNA]</scope>
    <source>
        <strain evidence="6 7">DSM 23284</strain>
    </source>
</reference>
<proteinExistence type="predicted"/>
<dbReference type="PRINTS" id="PR00455">
    <property type="entry name" value="HTHTETR"/>
</dbReference>
<organism evidence="6 7">
    <name type="scientific">Stappia taiwanensis</name>
    <dbReference type="NCBI Taxonomy" id="992267"/>
    <lineage>
        <taxon>Bacteria</taxon>
        <taxon>Pseudomonadati</taxon>
        <taxon>Pseudomonadota</taxon>
        <taxon>Alphaproteobacteria</taxon>
        <taxon>Hyphomicrobiales</taxon>
        <taxon>Stappiaceae</taxon>
        <taxon>Stappia</taxon>
    </lineage>
</organism>
<keyword evidence="7" id="KW-1185">Reference proteome</keyword>
<dbReference type="RefSeq" id="WP_181761141.1">
    <property type="nucleotide sequence ID" value="NZ_BMCR01000011.1"/>
</dbReference>
<protein>
    <submittedName>
        <fullName evidence="6">TetR/AcrR family transcriptional regulator</fullName>
    </submittedName>
</protein>
<keyword evidence="1" id="KW-0805">Transcription regulation</keyword>
<evidence type="ECO:0000259" key="5">
    <source>
        <dbReference type="PROSITE" id="PS50977"/>
    </source>
</evidence>
<dbReference type="SUPFAM" id="SSF48498">
    <property type="entry name" value="Tetracyclin repressor-like, C-terminal domain"/>
    <property type="match status" value="1"/>
</dbReference>
<dbReference type="InterPro" id="IPR050109">
    <property type="entry name" value="HTH-type_TetR-like_transc_reg"/>
</dbReference>
<dbReference type="PROSITE" id="PS50977">
    <property type="entry name" value="HTH_TETR_2"/>
    <property type="match status" value="1"/>
</dbReference>
<accession>A0A838XV98</accession>
<dbReference type="InterPro" id="IPR009057">
    <property type="entry name" value="Homeodomain-like_sf"/>
</dbReference>
<feature type="DNA-binding region" description="H-T-H motif" evidence="4">
    <location>
        <begin position="35"/>
        <end position="54"/>
    </location>
</feature>
<dbReference type="AlphaFoldDB" id="A0A838XV98"/>
<dbReference type="SUPFAM" id="SSF46689">
    <property type="entry name" value="Homeodomain-like"/>
    <property type="match status" value="1"/>
</dbReference>
<comment type="caution">
    <text evidence="6">The sequence shown here is derived from an EMBL/GenBank/DDBJ whole genome shotgun (WGS) entry which is preliminary data.</text>
</comment>
<sequence>MSTAHHRRKDPEKVRKTLLVAARQMASDKGLAALSLQAVAATAGVTKGALFHHFTNKQALVDAVFADLLESLDRDIDARIAADGQAHGCFTRAYADVVCRLGADEPADPHAALWVSAISDPKLRERWADWMTQRLDRHRRTDDAPPLAIVRHAADGVWLADLAGIDIPDRAALRDRLIAATHPTPTTEPKAP</sequence>
<evidence type="ECO:0000256" key="3">
    <source>
        <dbReference type="ARBA" id="ARBA00023163"/>
    </source>
</evidence>
<dbReference type="PROSITE" id="PS01081">
    <property type="entry name" value="HTH_TETR_1"/>
    <property type="match status" value="1"/>
</dbReference>
<dbReference type="InterPro" id="IPR023772">
    <property type="entry name" value="DNA-bd_HTH_TetR-type_CS"/>
</dbReference>
<dbReference type="PANTHER" id="PTHR30055">
    <property type="entry name" value="HTH-TYPE TRANSCRIPTIONAL REGULATOR RUTR"/>
    <property type="match status" value="1"/>
</dbReference>
<feature type="domain" description="HTH tetR-type" evidence="5">
    <location>
        <begin position="12"/>
        <end position="72"/>
    </location>
</feature>
<evidence type="ECO:0000256" key="2">
    <source>
        <dbReference type="ARBA" id="ARBA00023125"/>
    </source>
</evidence>
<name>A0A838XV98_9HYPH</name>
<dbReference type="Pfam" id="PF00440">
    <property type="entry name" value="TetR_N"/>
    <property type="match status" value="1"/>
</dbReference>
<dbReference type="Proteomes" id="UP000559404">
    <property type="component" value="Unassembled WGS sequence"/>
</dbReference>
<dbReference type="InterPro" id="IPR036271">
    <property type="entry name" value="Tet_transcr_reg_TetR-rel_C_sf"/>
</dbReference>
<keyword evidence="2 4" id="KW-0238">DNA-binding</keyword>
<dbReference type="InterPro" id="IPR001647">
    <property type="entry name" value="HTH_TetR"/>
</dbReference>
<dbReference type="InterPro" id="IPR041479">
    <property type="entry name" value="TetR_CgmR_C"/>
</dbReference>
<evidence type="ECO:0000256" key="4">
    <source>
        <dbReference type="PROSITE-ProRule" id="PRU00335"/>
    </source>
</evidence>
<evidence type="ECO:0000313" key="7">
    <source>
        <dbReference type="Proteomes" id="UP000559404"/>
    </source>
</evidence>
<gene>
    <name evidence="6" type="ORF">H1W37_14910</name>
</gene>
<dbReference type="GO" id="GO:0000976">
    <property type="term" value="F:transcription cis-regulatory region binding"/>
    <property type="evidence" value="ECO:0007669"/>
    <property type="project" value="TreeGrafter"/>
</dbReference>
<dbReference type="Pfam" id="PF17937">
    <property type="entry name" value="TetR_C_28"/>
    <property type="match status" value="1"/>
</dbReference>
<dbReference type="GO" id="GO:0003700">
    <property type="term" value="F:DNA-binding transcription factor activity"/>
    <property type="evidence" value="ECO:0007669"/>
    <property type="project" value="TreeGrafter"/>
</dbReference>